<dbReference type="Gene3D" id="3.30.870.10">
    <property type="entry name" value="Endonuclease Chain A"/>
    <property type="match status" value="2"/>
</dbReference>
<keyword evidence="15" id="KW-1185">Reference proteome</keyword>
<comment type="catalytic activity">
    <reaction evidence="1">
        <text>a 1,2-diacyl-sn-glycero-3-phosphocholine + H2O = a 1,2-diacyl-sn-glycero-3-phosphate + choline + H(+)</text>
        <dbReference type="Rhea" id="RHEA:14445"/>
        <dbReference type="ChEBI" id="CHEBI:15354"/>
        <dbReference type="ChEBI" id="CHEBI:15377"/>
        <dbReference type="ChEBI" id="CHEBI:15378"/>
        <dbReference type="ChEBI" id="CHEBI:57643"/>
        <dbReference type="ChEBI" id="CHEBI:58608"/>
        <dbReference type="EC" id="3.1.4.4"/>
    </reaction>
</comment>
<dbReference type="GO" id="GO:0016891">
    <property type="term" value="F:RNA endonuclease activity producing 5'-phosphomonoesters, hydrolytic mechanism"/>
    <property type="evidence" value="ECO:0007669"/>
    <property type="project" value="TreeGrafter"/>
</dbReference>
<dbReference type="InterPro" id="IPR051406">
    <property type="entry name" value="PLD_domain"/>
</dbReference>
<comment type="subcellular location">
    <subcellularLocation>
        <location evidence="3">Secreted</location>
    </subcellularLocation>
</comment>
<keyword evidence="8" id="KW-0378">Hydrolase</keyword>
<sequence length="648" mass="70645">MSQVPARAWCNNEVAYLAWRPFGRPTARVDGLLGFMIVRVHEDGERRLLPTWVAFKDQSNPDWQQQDSSVWPIQKFSWRDLTLRRSRDSLSVRQPFSCHYEIIPVGYAAPGREAVADWVKRTETFSSAQPGAYTGTPRPLYICGDAVVTNAITVTWTYGDFTAVFTNGILSTQNLRQQLHTPAGQAPSKGYVLDQVRQPGNAIRTFLTGDVLPTLTDFLGQVGPAEKVYAALYELSDPELVAGLTGLGDRLHLILATAGEATKTNPAWDRTNQAARQVLHGSANEVIDRLFNNSAHIGHNKFLVRTDANDTPLALLTGSTNWTPTGLCTQSNNTILTQDTALAQAYLDYWHRLKTDTASFPVQADTGAPNHNVQQKPLRRADGHAYPDAGANPRVWCAPTTLATTKTAATPPDLADVFQLMDQAQHAILFLTFYPSVEGKQSIIEAAVDLGKQRPDLMVMGAVSSPQALPIEGDASSGEGTGDETDAQGAQGAKIPKPSVYAPKDAPQVLVVRAAAIDTPTGDLQPELLTAGAAIIHDKIVVIDPFSPDCVVVTGSHNLGYKASYANDDNLLIIQGNQPLAQAYAVHILDVYEHYRQRVILEERERDALLKGQPAPSTPQGGFLSTNDQWQDAYLSGDKGKELDYFLS</sequence>
<proteinExistence type="inferred from homology"/>
<dbReference type="GO" id="GO:0006793">
    <property type="term" value="P:phosphorus metabolic process"/>
    <property type="evidence" value="ECO:0007669"/>
    <property type="project" value="UniProtKB-ARBA"/>
</dbReference>
<dbReference type="OrthoDB" id="9789376at2"/>
<dbReference type="InterPro" id="IPR025202">
    <property type="entry name" value="PLD-like_dom"/>
</dbReference>
<dbReference type="PANTHER" id="PTHR43856">
    <property type="entry name" value="CARDIOLIPIN HYDROLASE"/>
    <property type="match status" value="1"/>
</dbReference>
<evidence type="ECO:0000256" key="2">
    <source>
        <dbReference type="ARBA" id="ARBA00003145"/>
    </source>
</evidence>
<reference evidence="14 15" key="1">
    <citation type="submission" date="2019-06" db="EMBL/GenBank/DDBJ databases">
        <title>Genomic Encyclopedia of Type Strains, Phase IV (KMG-V): Genome sequencing to study the core and pangenomes of soil and plant-associated prokaryotes.</title>
        <authorList>
            <person name="Whitman W."/>
        </authorList>
    </citation>
    <scope>NUCLEOTIDE SEQUENCE [LARGE SCALE GENOMIC DNA]</scope>
    <source>
        <strain evidence="14 15">BR 11622</strain>
    </source>
</reference>
<evidence type="ECO:0000256" key="4">
    <source>
        <dbReference type="ARBA" id="ARBA00008664"/>
    </source>
</evidence>
<dbReference type="SUPFAM" id="SSF56024">
    <property type="entry name" value="Phospholipase D/nuclease"/>
    <property type="match status" value="2"/>
</dbReference>
<accession>A0A560HBF4</accession>
<evidence type="ECO:0000256" key="3">
    <source>
        <dbReference type="ARBA" id="ARBA00004613"/>
    </source>
</evidence>
<organism evidence="14 15">
    <name type="scientific">Nitrospirillum amazonense</name>
    <dbReference type="NCBI Taxonomy" id="28077"/>
    <lineage>
        <taxon>Bacteria</taxon>
        <taxon>Pseudomonadati</taxon>
        <taxon>Pseudomonadota</taxon>
        <taxon>Alphaproteobacteria</taxon>
        <taxon>Rhodospirillales</taxon>
        <taxon>Azospirillaceae</taxon>
        <taxon>Nitrospirillum</taxon>
    </lineage>
</organism>
<keyword evidence="10" id="KW-0443">Lipid metabolism</keyword>
<evidence type="ECO:0000256" key="10">
    <source>
        <dbReference type="ARBA" id="ARBA00023098"/>
    </source>
</evidence>
<dbReference type="EC" id="3.1.4.4" evidence="5"/>
<dbReference type="EMBL" id="VITR01000004">
    <property type="protein sequence ID" value="TWB43687.1"/>
    <property type="molecule type" value="Genomic_DNA"/>
</dbReference>
<comment type="function">
    <text evidence="2">Could be a virulence factor.</text>
</comment>
<dbReference type="PROSITE" id="PS50035">
    <property type="entry name" value="PLD"/>
    <property type="match status" value="1"/>
</dbReference>
<evidence type="ECO:0000259" key="13">
    <source>
        <dbReference type="PROSITE" id="PS50035"/>
    </source>
</evidence>
<evidence type="ECO:0000313" key="14">
    <source>
        <dbReference type="EMBL" id="TWB43687.1"/>
    </source>
</evidence>
<gene>
    <name evidence="14" type="ORF">FBZ90_10474</name>
</gene>
<evidence type="ECO:0000256" key="1">
    <source>
        <dbReference type="ARBA" id="ARBA00000798"/>
    </source>
</evidence>
<comment type="similarity">
    <text evidence="4">Belongs to the phospholipase D family.</text>
</comment>
<dbReference type="Proteomes" id="UP000315751">
    <property type="component" value="Unassembled WGS sequence"/>
</dbReference>
<dbReference type="GO" id="GO:0016042">
    <property type="term" value="P:lipid catabolic process"/>
    <property type="evidence" value="ECO:0007669"/>
    <property type="project" value="UniProtKB-KW"/>
</dbReference>
<dbReference type="RefSeq" id="WP_145730634.1">
    <property type="nucleotide sequence ID" value="NZ_VITR01000004.1"/>
</dbReference>
<evidence type="ECO:0000256" key="6">
    <source>
        <dbReference type="ARBA" id="ARBA00018392"/>
    </source>
</evidence>
<evidence type="ECO:0000256" key="12">
    <source>
        <dbReference type="SAM" id="MobiDB-lite"/>
    </source>
</evidence>
<keyword evidence="9" id="KW-0442">Lipid degradation</keyword>
<dbReference type="GO" id="GO:0004630">
    <property type="term" value="F:phospholipase D activity"/>
    <property type="evidence" value="ECO:0007669"/>
    <property type="project" value="UniProtKB-EC"/>
</dbReference>
<dbReference type="InterPro" id="IPR001736">
    <property type="entry name" value="PLipase_D/transphosphatidylase"/>
</dbReference>
<dbReference type="PANTHER" id="PTHR43856:SF1">
    <property type="entry name" value="MITOCHONDRIAL CARDIOLIPIN HYDROLASE"/>
    <property type="match status" value="1"/>
</dbReference>
<comment type="caution">
    <text evidence="14">The sequence shown here is derived from an EMBL/GenBank/DDBJ whole genome shotgun (WGS) entry which is preliminary data.</text>
</comment>
<name>A0A560HBF4_9PROT</name>
<evidence type="ECO:0000256" key="5">
    <source>
        <dbReference type="ARBA" id="ARBA00012027"/>
    </source>
</evidence>
<keyword evidence="7" id="KW-0964">Secreted</keyword>
<evidence type="ECO:0000256" key="11">
    <source>
        <dbReference type="ARBA" id="ARBA00029594"/>
    </source>
</evidence>
<protein>
    <recommendedName>
        <fullName evidence="6">Phospholipase D</fullName>
        <ecNumber evidence="5">3.1.4.4</ecNumber>
    </recommendedName>
    <alternativeName>
        <fullName evidence="11">Choline phosphatase</fullName>
    </alternativeName>
</protein>
<evidence type="ECO:0000256" key="9">
    <source>
        <dbReference type="ARBA" id="ARBA00022963"/>
    </source>
</evidence>
<evidence type="ECO:0000256" key="7">
    <source>
        <dbReference type="ARBA" id="ARBA00022525"/>
    </source>
</evidence>
<evidence type="ECO:0000313" key="15">
    <source>
        <dbReference type="Proteomes" id="UP000315751"/>
    </source>
</evidence>
<dbReference type="AlphaFoldDB" id="A0A560HBF4"/>
<feature type="domain" description="PLD phosphodiesterase" evidence="13">
    <location>
        <begin position="532"/>
        <end position="563"/>
    </location>
</feature>
<dbReference type="Pfam" id="PF13091">
    <property type="entry name" value="PLDc_2"/>
    <property type="match status" value="1"/>
</dbReference>
<dbReference type="GO" id="GO:0005576">
    <property type="term" value="C:extracellular region"/>
    <property type="evidence" value="ECO:0007669"/>
    <property type="project" value="UniProtKB-SubCell"/>
</dbReference>
<evidence type="ECO:0000256" key="8">
    <source>
        <dbReference type="ARBA" id="ARBA00022801"/>
    </source>
</evidence>
<feature type="region of interest" description="Disordered" evidence="12">
    <location>
        <begin position="468"/>
        <end position="501"/>
    </location>
</feature>